<keyword evidence="1" id="KW-0812">Transmembrane</keyword>
<dbReference type="AlphaFoldDB" id="A0AAD4I162"/>
<dbReference type="Gene3D" id="3.30.429.10">
    <property type="entry name" value="Macrophage Migration Inhibitory Factor"/>
    <property type="match status" value="1"/>
</dbReference>
<dbReference type="Proteomes" id="UP001199106">
    <property type="component" value="Unassembled WGS sequence"/>
</dbReference>
<dbReference type="Pfam" id="PF07543">
    <property type="entry name" value="PGA2"/>
    <property type="match status" value="1"/>
</dbReference>
<comment type="caution">
    <text evidence="3">The sequence shown here is derived from an EMBL/GenBank/DDBJ whole genome shotgun (WGS) entry which is preliminary data.</text>
</comment>
<keyword evidence="1" id="KW-0472">Membrane</keyword>
<dbReference type="GO" id="GO:0015031">
    <property type="term" value="P:protein transport"/>
    <property type="evidence" value="ECO:0007669"/>
    <property type="project" value="TreeGrafter"/>
</dbReference>
<name>A0AAD4I162_9PLEO</name>
<keyword evidence="4" id="KW-1185">Reference proteome</keyword>
<evidence type="ECO:0000313" key="3">
    <source>
        <dbReference type="EMBL" id="KAG9185250.1"/>
    </source>
</evidence>
<sequence>MDYIFDNVGEWKDRLVNNSIKSFEEMTAQRWVRIIAIVGAYLLIRPYLLNAAAKKQKQQLEKEAEDLGLGKTEALDANDFRGSGVRYIVKHCCELQTSEKDAIAIAITKLHCQTFNAPSIFVNVHFHPSQPHYIAGKLQETNSIAGMLRTRGPEYRDKMNTLVLDLTKIWNTVVRPNFSNPNIDGDVPGRLDDPRALHLCGISEGIVAAAEQGFLLPIAGQDDKWLGKNLKAFEKRAADGDEAMRALVEEIKTKGLGSAC</sequence>
<protein>
    <recommendedName>
        <fullName evidence="2">Tautomerase cis-CaaD-like domain-containing protein</fullName>
    </recommendedName>
</protein>
<dbReference type="PANTHER" id="PTHR28199:SF1">
    <property type="entry name" value="PROCESSING OF GAS1 AND ALP PROTEIN 2"/>
    <property type="match status" value="1"/>
</dbReference>
<evidence type="ECO:0000313" key="4">
    <source>
        <dbReference type="Proteomes" id="UP001199106"/>
    </source>
</evidence>
<dbReference type="PANTHER" id="PTHR28199">
    <property type="entry name" value="PROCESSING OF GAS1 AND ALP PROTEIN 2"/>
    <property type="match status" value="1"/>
</dbReference>
<organism evidence="3 4">
    <name type="scientific">Alternaria panax</name>
    <dbReference type="NCBI Taxonomy" id="48097"/>
    <lineage>
        <taxon>Eukaryota</taxon>
        <taxon>Fungi</taxon>
        <taxon>Dikarya</taxon>
        <taxon>Ascomycota</taxon>
        <taxon>Pezizomycotina</taxon>
        <taxon>Dothideomycetes</taxon>
        <taxon>Pleosporomycetidae</taxon>
        <taxon>Pleosporales</taxon>
        <taxon>Pleosporineae</taxon>
        <taxon>Pleosporaceae</taxon>
        <taxon>Alternaria</taxon>
        <taxon>Alternaria sect. Panax</taxon>
    </lineage>
</organism>
<reference evidence="3" key="1">
    <citation type="submission" date="2021-07" db="EMBL/GenBank/DDBJ databases">
        <title>Genome Resource of American Ginseng Black Spot Pathogen Alternaria panax.</title>
        <authorList>
            <person name="Qiu C."/>
            <person name="Wang W."/>
            <person name="Liu Z."/>
        </authorList>
    </citation>
    <scope>NUCLEOTIDE SEQUENCE</scope>
    <source>
        <strain evidence="3">BNCC115425</strain>
    </source>
</reference>
<keyword evidence="1" id="KW-1133">Transmembrane helix</keyword>
<accession>A0AAD4I162</accession>
<dbReference type="InterPro" id="IPR014347">
    <property type="entry name" value="Tautomerase/MIF_sf"/>
</dbReference>
<evidence type="ECO:0000259" key="2">
    <source>
        <dbReference type="Pfam" id="PF14832"/>
    </source>
</evidence>
<proteinExistence type="predicted"/>
<evidence type="ECO:0000256" key="1">
    <source>
        <dbReference type="SAM" id="Phobius"/>
    </source>
</evidence>
<dbReference type="Pfam" id="PF14832">
    <property type="entry name" value="Tautomerase_3"/>
    <property type="match status" value="1"/>
</dbReference>
<dbReference type="EMBL" id="JAANER010000011">
    <property type="protein sequence ID" value="KAG9185250.1"/>
    <property type="molecule type" value="Genomic_DNA"/>
</dbReference>
<dbReference type="InterPro" id="IPR028116">
    <property type="entry name" value="Cis-CaaD-like"/>
</dbReference>
<gene>
    <name evidence="3" type="ORF">G6011_07794</name>
</gene>
<feature type="transmembrane region" description="Helical" evidence="1">
    <location>
        <begin position="31"/>
        <end position="48"/>
    </location>
</feature>
<dbReference type="InterPro" id="IPR011431">
    <property type="entry name" value="Trafficking_Pga2"/>
</dbReference>
<feature type="domain" description="Tautomerase cis-CaaD-like" evidence="2">
    <location>
        <begin position="94"/>
        <end position="187"/>
    </location>
</feature>